<evidence type="ECO:0000256" key="1">
    <source>
        <dbReference type="SAM" id="Phobius"/>
    </source>
</evidence>
<feature type="transmembrane region" description="Helical" evidence="1">
    <location>
        <begin position="12"/>
        <end position="34"/>
    </location>
</feature>
<feature type="transmembrane region" description="Helical" evidence="1">
    <location>
        <begin position="138"/>
        <end position="159"/>
    </location>
</feature>
<keyword evidence="1" id="KW-0472">Membrane</keyword>
<proteinExistence type="predicted"/>
<feature type="transmembrane region" description="Helical" evidence="1">
    <location>
        <begin position="54"/>
        <end position="78"/>
    </location>
</feature>
<dbReference type="EMBL" id="MEUV01000001">
    <property type="protein sequence ID" value="OGC46526.1"/>
    <property type="molecule type" value="Genomic_DNA"/>
</dbReference>
<dbReference type="Proteomes" id="UP000178615">
    <property type="component" value="Unassembled WGS sequence"/>
</dbReference>
<feature type="transmembrane region" description="Helical" evidence="1">
    <location>
        <begin position="111"/>
        <end position="132"/>
    </location>
</feature>
<sequence length="192" mass="21936">MISKTLLKLIDQSIVPAIMLLSARLASIFLISYVKDIKFIFDSSGFTFDSKSDYLYINSYSTLAMIASLAVGLLYILLKALLFHETHVTPHLTTKLFHFRLSYLIQNSMDLYSQGVIWMIYLYLITVISGIFMSFGLIYSWIFFVGLILSVLSTVILVFDVESEINIKSNQNNFIEDKTATVSLGYKKIQYE</sequence>
<reference evidence="2 3" key="1">
    <citation type="journal article" date="2016" name="Nat. Commun.">
        <title>Thousands of microbial genomes shed light on interconnected biogeochemical processes in an aquifer system.</title>
        <authorList>
            <person name="Anantharaman K."/>
            <person name="Brown C.T."/>
            <person name="Hug L.A."/>
            <person name="Sharon I."/>
            <person name="Castelle C.J."/>
            <person name="Probst A.J."/>
            <person name="Thomas B.C."/>
            <person name="Singh A."/>
            <person name="Wilkins M.J."/>
            <person name="Karaoz U."/>
            <person name="Brodie E.L."/>
            <person name="Williams K.H."/>
            <person name="Hubbard S.S."/>
            <person name="Banfield J.F."/>
        </authorList>
    </citation>
    <scope>NUCLEOTIDE SEQUENCE [LARGE SCALE GENOMIC DNA]</scope>
</reference>
<evidence type="ECO:0000313" key="3">
    <source>
        <dbReference type="Proteomes" id="UP000178615"/>
    </source>
</evidence>
<name>A0A1F4UNP4_UNCKA</name>
<organism evidence="2 3">
    <name type="scientific">candidate division WWE3 bacterium RBG_19FT_COMBO_34_6</name>
    <dbReference type="NCBI Taxonomy" id="1802612"/>
    <lineage>
        <taxon>Bacteria</taxon>
        <taxon>Katanobacteria</taxon>
    </lineage>
</organism>
<keyword evidence="1" id="KW-0812">Transmembrane</keyword>
<dbReference type="AlphaFoldDB" id="A0A1F4UNP4"/>
<protein>
    <submittedName>
        <fullName evidence="2">Uncharacterized protein</fullName>
    </submittedName>
</protein>
<accession>A0A1F4UNP4</accession>
<gene>
    <name evidence="2" type="ORF">A2V49_00565</name>
</gene>
<evidence type="ECO:0000313" key="2">
    <source>
        <dbReference type="EMBL" id="OGC46526.1"/>
    </source>
</evidence>
<comment type="caution">
    <text evidence="2">The sequence shown here is derived from an EMBL/GenBank/DDBJ whole genome shotgun (WGS) entry which is preliminary data.</text>
</comment>
<keyword evidence="1" id="KW-1133">Transmembrane helix</keyword>